<dbReference type="Proteomes" id="UP000651120">
    <property type="component" value="Unassembled WGS sequence"/>
</dbReference>
<comment type="caution">
    <text evidence="2">The sequence shown here is derived from an EMBL/GenBank/DDBJ whole genome shotgun (WGS) entry which is preliminary data.</text>
</comment>
<dbReference type="RefSeq" id="WP_158296310.1">
    <property type="nucleotide sequence ID" value="NZ_DAIOPL010000022.1"/>
</dbReference>
<accession>A0A832SXL9</accession>
<feature type="compositionally biased region" description="Polar residues" evidence="1">
    <location>
        <begin position="27"/>
        <end position="42"/>
    </location>
</feature>
<feature type="region of interest" description="Disordered" evidence="1">
    <location>
        <begin position="15"/>
        <end position="48"/>
    </location>
</feature>
<dbReference type="AlphaFoldDB" id="A0A832SXL9"/>
<dbReference type="EMBL" id="DUJP01000008">
    <property type="protein sequence ID" value="HII46172.1"/>
    <property type="molecule type" value="Genomic_DNA"/>
</dbReference>
<sequence length="48" mass="5258">MTSIVRISRSPGPAYVLTRRRGDNHKASQCVNSAVRRSSGQGASRDRD</sequence>
<name>A0A832SXL9_9CREN</name>
<evidence type="ECO:0000313" key="3">
    <source>
        <dbReference type="Proteomes" id="UP000651120"/>
    </source>
</evidence>
<protein>
    <submittedName>
        <fullName evidence="2">Uncharacterized protein</fullName>
    </submittedName>
</protein>
<dbReference type="GeneID" id="43496617"/>
<reference evidence="2" key="1">
    <citation type="journal article" date="2020" name="bioRxiv">
        <title>A rank-normalized archaeal taxonomy based on genome phylogeny resolves widespread incomplete and uneven classifications.</title>
        <authorList>
            <person name="Rinke C."/>
            <person name="Chuvochina M."/>
            <person name="Mussig A.J."/>
            <person name="Chaumeil P.-A."/>
            <person name="Waite D.W."/>
            <person name="Whitman W.B."/>
            <person name="Parks D.H."/>
            <person name="Hugenholtz P."/>
        </authorList>
    </citation>
    <scope>NUCLEOTIDE SEQUENCE</scope>
    <source>
        <strain evidence="2">UBA8839</strain>
    </source>
</reference>
<evidence type="ECO:0000313" key="2">
    <source>
        <dbReference type="EMBL" id="HII46172.1"/>
    </source>
</evidence>
<organism evidence="2 3">
    <name type="scientific">Pyrobaculum aerophilum</name>
    <dbReference type="NCBI Taxonomy" id="13773"/>
    <lineage>
        <taxon>Archaea</taxon>
        <taxon>Thermoproteota</taxon>
        <taxon>Thermoprotei</taxon>
        <taxon>Thermoproteales</taxon>
        <taxon>Thermoproteaceae</taxon>
        <taxon>Pyrobaculum</taxon>
    </lineage>
</organism>
<proteinExistence type="predicted"/>
<evidence type="ECO:0000256" key="1">
    <source>
        <dbReference type="SAM" id="MobiDB-lite"/>
    </source>
</evidence>
<gene>
    <name evidence="2" type="ORF">HA333_01525</name>
</gene>